<dbReference type="EMBL" id="FMAR01000013">
    <property type="protein sequence ID" value="SCC53050.1"/>
    <property type="molecule type" value="Genomic_DNA"/>
</dbReference>
<evidence type="ECO:0000256" key="4">
    <source>
        <dbReference type="ARBA" id="ARBA00022777"/>
    </source>
</evidence>
<keyword evidence="2" id="KW-0808">Transferase</keyword>
<dbReference type="InterPro" id="IPR050306">
    <property type="entry name" value="PfkB_Carbo_kinase"/>
</dbReference>
<comment type="similarity">
    <text evidence="1">Belongs to the carbohydrate kinase PfkB family.</text>
</comment>
<name>A0A1C4FB01_9BACT</name>
<feature type="domain" description="Carbohydrate kinase PfkB" evidence="6">
    <location>
        <begin position="33"/>
        <end position="344"/>
    </location>
</feature>
<dbReference type="InterPro" id="IPR029056">
    <property type="entry name" value="Ribokinase-like"/>
</dbReference>
<keyword evidence="8" id="KW-1185">Reference proteome</keyword>
<keyword evidence="3" id="KW-0547">Nucleotide-binding</keyword>
<dbReference type="PANTHER" id="PTHR43085:SF1">
    <property type="entry name" value="PSEUDOURIDINE KINASE-RELATED"/>
    <property type="match status" value="1"/>
</dbReference>
<dbReference type="Proteomes" id="UP000242818">
    <property type="component" value="Unassembled WGS sequence"/>
</dbReference>
<evidence type="ECO:0000259" key="6">
    <source>
        <dbReference type="Pfam" id="PF00294"/>
    </source>
</evidence>
<dbReference type="GO" id="GO:0005524">
    <property type="term" value="F:ATP binding"/>
    <property type="evidence" value="ECO:0007669"/>
    <property type="project" value="UniProtKB-KW"/>
</dbReference>
<accession>A0A1C4FB01</accession>
<dbReference type="SUPFAM" id="SSF53613">
    <property type="entry name" value="Ribokinase-like"/>
    <property type="match status" value="1"/>
</dbReference>
<keyword evidence="4 7" id="KW-0418">Kinase</keyword>
<evidence type="ECO:0000313" key="8">
    <source>
        <dbReference type="Proteomes" id="UP000242818"/>
    </source>
</evidence>
<sequence>MPNNKRNTAFNKIQPLSLSHVNYCLTETVMSKKKILCFGELLLRISPDLSGDWLQLHQLPFFVGGAEANVATALARWGLQPAYFSALPDNEMSVDLLKYLQDQGIDTSAVILRDGRLGLYYLPKGKDLQHASVIYDRAHSAFAQLQPADINWENIFEDVAWFHFSAITPALSASLAAVCEAAVIAAGELGIPMSVDLNYRARLWQYGMTPQQIMPSLVKHCTLVMGNVWATEKMLGIPVDILANEGNTQDQYIAQAARSATALMEAYPTVKAVANTFRFDQPGGGISYYATLNTSNITEVSRTHTAAAIIDKVGSGDCFMAGLLYGHTQGHPWKQTLEFAAAAAFNKLFIESDATTSNVATIHQILLSNES</sequence>
<dbReference type="AlphaFoldDB" id="A0A1C4FB01"/>
<dbReference type="CDD" id="cd01166">
    <property type="entry name" value="KdgK"/>
    <property type="match status" value="1"/>
</dbReference>
<dbReference type="Pfam" id="PF00294">
    <property type="entry name" value="PfkB"/>
    <property type="match status" value="1"/>
</dbReference>
<dbReference type="STRING" id="1335309.GA0116948_11321"/>
<proteinExistence type="inferred from homology"/>
<reference evidence="7 8" key="1">
    <citation type="submission" date="2016-08" db="EMBL/GenBank/DDBJ databases">
        <authorList>
            <person name="Seilhamer J.J."/>
        </authorList>
    </citation>
    <scope>NUCLEOTIDE SEQUENCE [LARGE SCALE GENOMIC DNA]</scope>
    <source>
        <strain evidence="7 8">A37T2</strain>
    </source>
</reference>
<dbReference type="Gene3D" id="3.40.1190.20">
    <property type="match status" value="1"/>
</dbReference>
<dbReference type="InterPro" id="IPR011611">
    <property type="entry name" value="PfkB_dom"/>
</dbReference>
<keyword evidence="5" id="KW-0067">ATP-binding</keyword>
<evidence type="ECO:0000256" key="2">
    <source>
        <dbReference type="ARBA" id="ARBA00022679"/>
    </source>
</evidence>
<gene>
    <name evidence="7" type="ORF">GA0116948_11321</name>
</gene>
<dbReference type="PANTHER" id="PTHR43085">
    <property type="entry name" value="HEXOKINASE FAMILY MEMBER"/>
    <property type="match status" value="1"/>
</dbReference>
<dbReference type="GO" id="GO:0016301">
    <property type="term" value="F:kinase activity"/>
    <property type="evidence" value="ECO:0007669"/>
    <property type="project" value="UniProtKB-KW"/>
</dbReference>
<evidence type="ECO:0000256" key="1">
    <source>
        <dbReference type="ARBA" id="ARBA00010688"/>
    </source>
</evidence>
<evidence type="ECO:0000256" key="3">
    <source>
        <dbReference type="ARBA" id="ARBA00022741"/>
    </source>
</evidence>
<protein>
    <submittedName>
        <fullName evidence="7">2-dehydro-3-deoxygluconokinase</fullName>
    </submittedName>
</protein>
<evidence type="ECO:0000313" key="7">
    <source>
        <dbReference type="EMBL" id="SCC53050.1"/>
    </source>
</evidence>
<organism evidence="7 8">
    <name type="scientific">Chitinophaga costaii</name>
    <dbReference type="NCBI Taxonomy" id="1335309"/>
    <lineage>
        <taxon>Bacteria</taxon>
        <taxon>Pseudomonadati</taxon>
        <taxon>Bacteroidota</taxon>
        <taxon>Chitinophagia</taxon>
        <taxon>Chitinophagales</taxon>
        <taxon>Chitinophagaceae</taxon>
        <taxon>Chitinophaga</taxon>
    </lineage>
</organism>
<evidence type="ECO:0000256" key="5">
    <source>
        <dbReference type="ARBA" id="ARBA00022840"/>
    </source>
</evidence>